<reference evidence="7" key="2">
    <citation type="submission" date="2020-02" db="EMBL/GenBank/DDBJ databases">
        <title>Esox lucius (northern pike) genome, fEsoLuc1, primary haplotype.</title>
        <authorList>
            <person name="Myers G."/>
            <person name="Karagic N."/>
            <person name="Meyer A."/>
            <person name="Pippel M."/>
            <person name="Reichard M."/>
            <person name="Winkler S."/>
            <person name="Tracey A."/>
            <person name="Sims Y."/>
            <person name="Howe K."/>
            <person name="Rhie A."/>
            <person name="Formenti G."/>
            <person name="Durbin R."/>
            <person name="Fedrigo O."/>
            <person name="Jarvis E.D."/>
        </authorList>
    </citation>
    <scope>NUCLEOTIDE SEQUENCE [LARGE SCALE GENOMIC DNA]</scope>
</reference>
<accession>A0A6Q2YJC8</accession>
<gene>
    <name evidence="7" type="primary">GNL1</name>
</gene>
<evidence type="ECO:0000256" key="3">
    <source>
        <dbReference type="ARBA" id="ARBA00037770"/>
    </source>
</evidence>
<feature type="compositionally biased region" description="Low complexity" evidence="5">
    <location>
        <begin position="1"/>
        <end position="17"/>
    </location>
</feature>
<dbReference type="Proteomes" id="UP000265140">
    <property type="component" value="Chromosome 20"/>
</dbReference>
<feature type="region of interest" description="Disordered" evidence="5">
    <location>
        <begin position="1"/>
        <end position="59"/>
    </location>
</feature>
<dbReference type="SUPFAM" id="SSF52540">
    <property type="entry name" value="P-loop containing nucleoside triphosphate hydrolases"/>
    <property type="match status" value="1"/>
</dbReference>
<sequence>MAGGLSSPGEPGSGPSSRNASMERGMDRERQSDTSDSETTDVRRINQQPGVREGRYDPNRFRLHFEKESKEEVERRKKLARETVLGQMLDQDLEVDINDIYPPEKGLGFPRRPPWNYGMSREELLRKEEKSYREHLADLHSRNPPGSLSHFEHNLETWRQLWRVLEMSDVILLIVDIRHPVLQFPPALYHYITDELHKQVVVVLNKADLCPPPLVLAWRHYLHTKFPGLHCTCFTSHPGQPYSTVLQKKRMRKRGTYGWGHAGGPTHILKACQEITAGKVDLSSWEQKIQRDAVAMGPEGEQSDEGVESVLVEHQSDVAMEMSCPSQELYKDGILTLGCVGFPNVGKSSVLNSLVGRKVVSVSRTPGHTKYFQTYYLTPTVKLCDCPGLVFPSLVNKQLQILAGIYPVSQLQEPYSSVGYLCERTPFLTVLKLRHPSPEHSWTAWDVCEAWAERRGYKTAKAARNDVYRAANSLLRLAVDGRLCLSRSPLPFRSSKMLISGSSGLDEEEEGESSSEPEEERDRDADDDEDGDDEDEGFGLPAAREKGKGPPSLTVNMFDVLRENECE</sequence>
<evidence type="ECO:0000256" key="5">
    <source>
        <dbReference type="SAM" id="MobiDB-lite"/>
    </source>
</evidence>
<keyword evidence="8" id="KW-1185">Reference proteome</keyword>
<reference evidence="7" key="3">
    <citation type="submission" date="2025-08" db="UniProtKB">
        <authorList>
            <consortium name="Ensembl"/>
        </authorList>
    </citation>
    <scope>IDENTIFICATION</scope>
</reference>
<dbReference type="InterPro" id="IPR006073">
    <property type="entry name" value="GTP-bd"/>
</dbReference>
<dbReference type="GeneTree" id="ENSGT00940000158047"/>
<feature type="region of interest" description="Disordered" evidence="5">
    <location>
        <begin position="498"/>
        <end position="567"/>
    </location>
</feature>
<reference evidence="8" key="1">
    <citation type="journal article" date="2014" name="PLoS ONE">
        <title>The genome and linkage map of the northern pike (Esox lucius): conserved synteny revealed between the salmonid sister group and the Neoteleostei.</title>
        <authorList>
            <person name="Rondeau E.B."/>
            <person name="Minkley D.R."/>
            <person name="Leong J.S."/>
            <person name="Messmer A.M."/>
            <person name="Jantzen J.R."/>
            <person name="von Schalburg K.R."/>
            <person name="Lemon C."/>
            <person name="Bird N.H."/>
            <person name="Koop B.F."/>
        </authorList>
    </citation>
    <scope>NUCLEOTIDE SEQUENCE</scope>
</reference>
<dbReference type="InterPro" id="IPR043358">
    <property type="entry name" value="GNL1-like"/>
</dbReference>
<dbReference type="Pfam" id="PF01926">
    <property type="entry name" value="MMR_HSR1"/>
    <property type="match status" value="1"/>
</dbReference>
<evidence type="ECO:0000256" key="1">
    <source>
        <dbReference type="ARBA" id="ARBA00022741"/>
    </source>
</evidence>
<keyword evidence="2" id="KW-0342">GTP-binding</keyword>
<evidence type="ECO:0000256" key="2">
    <source>
        <dbReference type="ARBA" id="ARBA00023134"/>
    </source>
</evidence>
<dbReference type="CDD" id="cd01857">
    <property type="entry name" value="HSR1_MMR1"/>
    <property type="match status" value="1"/>
</dbReference>
<keyword evidence="1" id="KW-0547">Nucleotide-binding</keyword>
<dbReference type="Bgee" id="ENSELUG00000006281">
    <property type="expression patterns" value="Expressed in testis and 14 other cell types or tissues"/>
</dbReference>
<evidence type="ECO:0000313" key="8">
    <source>
        <dbReference type="Proteomes" id="UP000265140"/>
    </source>
</evidence>
<dbReference type="Gene3D" id="3.40.50.300">
    <property type="entry name" value="P-loop containing nucleotide triphosphate hydrolases"/>
    <property type="match status" value="1"/>
</dbReference>
<comment type="function">
    <text evidence="3">Possible regulatory or functional link with the histocompatibility cluster.</text>
</comment>
<feature type="compositionally biased region" description="Acidic residues" evidence="5">
    <location>
        <begin position="505"/>
        <end position="537"/>
    </location>
</feature>
<reference evidence="7" key="4">
    <citation type="submission" date="2025-09" db="UniProtKB">
        <authorList>
            <consortium name="Ensembl"/>
        </authorList>
    </citation>
    <scope>IDENTIFICATION</scope>
</reference>
<feature type="compositionally biased region" description="Basic and acidic residues" evidence="5">
    <location>
        <begin position="24"/>
        <end position="33"/>
    </location>
</feature>
<dbReference type="GO" id="GO:0005525">
    <property type="term" value="F:GTP binding"/>
    <property type="evidence" value="ECO:0007669"/>
    <property type="project" value="UniProtKB-KW"/>
</dbReference>
<protein>
    <recommendedName>
        <fullName evidence="4">Guanine nucleotide-binding protein-like 1</fullName>
    </recommendedName>
</protein>
<evidence type="ECO:0000256" key="4">
    <source>
        <dbReference type="ARBA" id="ARBA00039902"/>
    </source>
</evidence>
<feature type="domain" description="G" evidence="6">
    <location>
        <begin position="337"/>
        <end position="391"/>
    </location>
</feature>
<dbReference type="AlphaFoldDB" id="A0A6Q2YJC8"/>
<dbReference type="PANTHER" id="PTHR45709:SF3">
    <property type="entry name" value="GUANINE NUCLEOTIDE-BINDING PROTEIN-LIKE 1"/>
    <property type="match status" value="1"/>
</dbReference>
<dbReference type="PRINTS" id="PR00326">
    <property type="entry name" value="GTP1OBG"/>
</dbReference>
<name>A0A6Q2YJC8_ESOLU</name>
<evidence type="ECO:0000313" key="7">
    <source>
        <dbReference type="Ensembl" id="ENSELUP00000065940.2"/>
    </source>
</evidence>
<dbReference type="InterPro" id="IPR027417">
    <property type="entry name" value="P-loop_NTPase"/>
</dbReference>
<evidence type="ECO:0000259" key="6">
    <source>
        <dbReference type="Pfam" id="PF01926"/>
    </source>
</evidence>
<organism evidence="7 8">
    <name type="scientific">Esox lucius</name>
    <name type="common">Northern pike</name>
    <dbReference type="NCBI Taxonomy" id="8010"/>
    <lineage>
        <taxon>Eukaryota</taxon>
        <taxon>Metazoa</taxon>
        <taxon>Chordata</taxon>
        <taxon>Craniata</taxon>
        <taxon>Vertebrata</taxon>
        <taxon>Euteleostomi</taxon>
        <taxon>Actinopterygii</taxon>
        <taxon>Neopterygii</taxon>
        <taxon>Teleostei</taxon>
        <taxon>Protacanthopterygii</taxon>
        <taxon>Esociformes</taxon>
        <taxon>Esocidae</taxon>
        <taxon>Esox</taxon>
    </lineage>
</organism>
<dbReference type="PANTHER" id="PTHR45709">
    <property type="entry name" value="LARGE SUBUNIT GTPASE 1 HOMOLOG-RELATED"/>
    <property type="match status" value="1"/>
</dbReference>
<proteinExistence type="predicted"/>
<dbReference type="GO" id="GO:0003924">
    <property type="term" value="F:GTPase activity"/>
    <property type="evidence" value="ECO:0007669"/>
    <property type="project" value="InterPro"/>
</dbReference>
<dbReference type="Ensembl" id="ENSELUT00000062540.2">
    <property type="protein sequence ID" value="ENSELUP00000065940.2"/>
    <property type="gene ID" value="ENSELUG00000006281.3"/>
</dbReference>